<evidence type="ECO:0000256" key="1">
    <source>
        <dbReference type="SAM" id="Phobius"/>
    </source>
</evidence>
<proteinExistence type="predicted"/>
<gene>
    <name evidence="2" type="ORF">KDA27_17180</name>
</gene>
<keyword evidence="1" id="KW-0812">Transmembrane</keyword>
<sequence length="155" mass="16001">MSSTRRPWSPIPLILVALVGGLPGAGALLGINWYRLGRPEEGRRTILLFAILTLVGATVLGWLNSRGQVGGVSPDSAGEGAGVLVAWQFGQIGIAAVEALRQRGPFERFLAEENSPAGLGGFVAETVVAMAFAAIGGALIHGAIVRLAVRIFSGS</sequence>
<feature type="transmembrane region" description="Helical" evidence="1">
    <location>
        <begin position="12"/>
        <end position="34"/>
    </location>
</feature>
<reference evidence="2" key="1">
    <citation type="submission" date="2020-04" db="EMBL/GenBank/DDBJ databases">
        <authorList>
            <person name="Zhang T."/>
        </authorList>
    </citation>
    <scope>NUCLEOTIDE SEQUENCE</scope>
    <source>
        <strain evidence="2">HKST-UBA02</strain>
    </source>
</reference>
<dbReference type="Proteomes" id="UP000739538">
    <property type="component" value="Unassembled WGS sequence"/>
</dbReference>
<dbReference type="AlphaFoldDB" id="A0A956NEQ3"/>
<protein>
    <submittedName>
        <fullName evidence="2">Uncharacterized protein</fullName>
    </submittedName>
</protein>
<feature type="transmembrane region" description="Helical" evidence="1">
    <location>
        <begin position="46"/>
        <end position="63"/>
    </location>
</feature>
<keyword evidence="1" id="KW-0472">Membrane</keyword>
<feature type="transmembrane region" description="Helical" evidence="1">
    <location>
        <begin position="127"/>
        <end position="149"/>
    </location>
</feature>
<organism evidence="2 3">
    <name type="scientific">Eiseniibacteriota bacterium</name>
    <dbReference type="NCBI Taxonomy" id="2212470"/>
    <lineage>
        <taxon>Bacteria</taxon>
        <taxon>Candidatus Eiseniibacteriota</taxon>
    </lineage>
</organism>
<evidence type="ECO:0000313" key="2">
    <source>
        <dbReference type="EMBL" id="MCA9757541.1"/>
    </source>
</evidence>
<keyword evidence="1" id="KW-1133">Transmembrane helix</keyword>
<evidence type="ECO:0000313" key="3">
    <source>
        <dbReference type="Proteomes" id="UP000739538"/>
    </source>
</evidence>
<reference evidence="2" key="2">
    <citation type="journal article" date="2021" name="Microbiome">
        <title>Successional dynamics and alternative stable states in a saline activated sludge microbial community over 9 years.</title>
        <authorList>
            <person name="Wang Y."/>
            <person name="Ye J."/>
            <person name="Ju F."/>
            <person name="Liu L."/>
            <person name="Boyd J.A."/>
            <person name="Deng Y."/>
            <person name="Parks D.H."/>
            <person name="Jiang X."/>
            <person name="Yin X."/>
            <person name="Woodcroft B.J."/>
            <person name="Tyson G.W."/>
            <person name="Hugenholtz P."/>
            <person name="Polz M.F."/>
            <person name="Zhang T."/>
        </authorList>
    </citation>
    <scope>NUCLEOTIDE SEQUENCE</scope>
    <source>
        <strain evidence="2">HKST-UBA02</strain>
    </source>
</reference>
<accession>A0A956NEQ3</accession>
<dbReference type="EMBL" id="JAGQHS010000104">
    <property type="protein sequence ID" value="MCA9757541.1"/>
    <property type="molecule type" value="Genomic_DNA"/>
</dbReference>
<comment type="caution">
    <text evidence="2">The sequence shown here is derived from an EMBL/GenBank/DDBJ whole genome shotgun (WGS) entry which is preliminary data.</text>
</comment>
<name>A0A956NEQ3_UNCEI</name>